<dbReference type="InterPro" id="IPR026182">
    <property type="entry name" value="ANAPC15"/>
</dbReference>
<name>A0ABR2AK68_9ROSI</name>
<feature type="compositionally biased region" description="Acidic residues" evidence="1">
    <location>
        <begin position="134"/>
        <end position="157"/>
    </location>
</feature>
<evidence type="ECO:0000313" key="3">
    <source>
        <dbReference type="Proteomes" id="UP001472677"/>
    </source>
</evidence>
<evidence type="ECO:0000313" key="2">
    <source>
        <dbReference type="EMBL" id="KAK8493957.1"/>
    </source>
</evidence>
<proteinExistence type="predicted"/>
<dbReference type="EMBL" id="JBBPBM010000583">
    <property type="protein sequence ID" value="KAK8493957.1"/>
    <property type="molecule type" value="Genomic_DNA"/>
</dbReference>
<gene>
    <name evidence="2" type="ORF">V6N12_041762</name>
</gene>
<dbReference type="Proteomes" id="UP001472677">
    <property type="component" value="Unassembled WGS sequence"/>
</dbReference>
<evidence type="ECO:0000256" key="1">
    <source>
        <dbReference type="SAM" id="MobiDB-lite"/>
    </source>
</evidence>
<keyword evidence="3" id="KW-1185">Reference proteome</keyword>
<dbReference type="PANTHER" id="PTHR37771">
    <property type="entry name" value="OS02G0593400 PROTEIN"/>
    <property type="match status" value="1"/>
</dbReference>
<dbReference type="PANTHER" id="PTHR37771:SF2">
    <property type="entry name" value="OS02G0593400 PROTEIN"/>
    <property type="match status" value="1"/>
</dbReference>
<feature type="region of interest" description="Disordered" evidence="1">
    <location>
        <begin position="128"/>
        <end position="157"/>
    </location>
</feature>
<reference evidence="2 3" key="1">
    <citation type="journal article" date="2024" name="G3 (Bethesda)">
        <title>Genome assembly of Hibiscus sabdariffa L. provides insights into metabolisms of medicinal natural products.</title>
        <authorList>
            <person name="Kim T."/>
        </authorList>
    </citation>
    <scope>NUCLEOTIDE SEQUENCE [LARGE SCALE GENOMIC DNA]</scope>
    <source>
        <strain evidence="2">TK-2024</strain>
        <tissue evidence="2">Old leaves</tissue>
    </source>
</reference>
<accession>A0ABR2AK68</accession>
<sequence>MEESNLKDETWIYAPEKWKQSKLKKIKVMISRVKNRRRRRKMFLKKITAMSAEELRKKQCQKPRVFFTGFVKIVQDEDRHFSLLAALASSSLLATSWDLLASFTIEHCVHELNEIRDTNRNLVVIGKTNADNDNGADDDDADNAEESEGEEFEQETG</sequence>
<dbReference type="Pfam" id="PF15243">
    <property type="entry name" value="ANAPC15"/>
    <property type="match status" value="1"/>
</dbReference>
<comment type="caution">
    <text evidence="2">The sequence shown here is derived from an EMBL/GenBank/DDBJ whole genome shotgun (WGS) entry which is preliminary data.</text>
</comment>
<protein>
    <submittedName>
        <fullName evidence="2">Uncharacterized protein</fullName>
    </submittedName>
</protein>
<organism evidence="2 3">
    <name type="scientific">Hibiscus sabdariffa</name>
    <name type="common">roselle</name>
    <dbReference type="NCBI Taxonomy" id="183260"/>
    <lineage>
        <taxon>Eukaryota</taxon>
        <taxon>Viridiplantae</taxon>
        <taxon>Streptophyta</taxon>
        <taxon>Embryophyta</taxon>
        <taxon>Tracheophyta</taxon>
        <taxon>Spermatophyta</taxon>
        <taxon>Magnoliopsida</taxon>
        <taxon>eudicotyledons</taxon>
        <taxon>Gunneridae</taxon>
        <taxon>Pentapetalae</taxon>
        <taxon>rosids</taxon>
        <taxon>malvids</taxon>
        <taxon>Malvales</taxon>
        <taxon>Malvaceae</taxon>
        <taxon>Malvoideae</taxon>
        <taxon>Hibiscus</taxon>
    </lineage>
</organism>